<dbReference type="EMBL" id="FNZE01000002">
    <property type="protein sequence ID" value="SEI75506.1"/>
    <property type="molecule type" value="Genomic_DNA"/>
</dbReference>
<protein>
    <recommendedName>
        <fullName evidence="4">DUF3617 domain-containing protein</fullName>
    </recommendedName>
</protein>
<evidence type="ECO:0008006" key="4">
    <source>
        <dbReference type="Google" id="ProtNLM"/>
    </source>
</evidence>
<dbReference type="Proteomes" id="UP000242930">
    <property type="component" value="Unassembled WGS sequence"/>
</dbReference>
<organism evidence="2 3">
    <name type="scientific">Pseudomonas linyingensis</name>
    <dbReference type="NCBI Taxonomy" id="915471"/>
    <lineage>
        <taxon>Bacteria</taxon>
        <taxon>Pseudomonadati</taxon>
        <taxon>Pseudomonadota</taxon>
        <taxon>Gammaproteobacteria</taxon>
        <taxon>Pseudomonadales</taxon>
        <taxon>Pseudomonadaceae</taxon>
        <taxon>Pseudomonas</taxon>
    </lineage>
</organism>
<dbReference type="Pfam" id="PF12276">
    <property type="entry name" value="DUF3617"/>
    <property type="match status" value="1"/>
</dbReference>
<evidence type="ECO:0000313" key="2">
    <source>
        <dbReference type="EMBL" id="SEI75506.1"/>
    </source>
</evidence>
<evidence type="ECO:0000256" key="1">
    <source>
        <dbReference type="SAM" id="SignalP"/>
    </source>
</evidence>
<feature type="chain" id="PRO_5017214014" description="DUF3617 domain-containing protein" evidence="1">
    <location>
        <begin position="23"/>
        <end position="176"/>
    </location>
</feature>
<evidence type="ECO:0000313" key="3">
    <source>
        <dbReference type="Proteomes" id="UP000242930"/>
    </source>
</evidence>
<name>A0A1H6T8A6_9PSED</name>
<sequence length="176" mass="19350">MKPLFRLAAVASLLGVLVPAQAQEVLPGLWELSSDNMQVNGQQMPSMQELLGQLDGLPAEQRQMLEETMAGKGIQAGGQGLRVCLSEAQVKAQELPLQDAQSGCTQEITERSEQLWKFRFRCPDAEGEGETRFVSAREFVTRIDSRFNAAGQAGTSRMETRARWLGEDCGELAPRP</sequence>
<dbReference type="OrthoDB" id="7003228at2"/>
<accession>A0A1H6T8A6</accession>
<keyword evidence="3" id="KW-1185">Reference proteome</keyword>
<proteinExistence type="predicted"/>
<dbReference type="RefSeq" id="WP_090306589.1">
    <property type="nucleotide sequence ID" value="NZ_FNZE01000002.1"/>
</dbReference>
<keyword evidence="1" id="KW-0732">Signal</keyword>
<reference evidence="3" key="1">
    <citation type="submission" date="2016-10" db="EMBL/GenBank/DDBJ databases">
        <authorList>
            <person name="Varghese N."/>
            <person name="Submissions S."/>
        </authorList>
    </citation>
    <scope>NUCLEOTIDE SEQUENCE [LARGE SCALE GENOMIC DNA]</scope>
    <source>
        <strain evidence="3">LMG 25967</strain>
    </source>
</reference>
<feature type="signal peptide" evidence="1">
    <location>
        <begin position="1"/>
        <end position="22"/>
    </location>
</feature>
<dbReference type="AlphaFoldDB" id="A0A1H6T8A6"/>
<gene>
    <name evidence="2" type="ORF">SAMN05216201_102100</name>
</gene>
<dbReference type="InterPro" id="IPR022061">
    <property type="entry name" value="DUF3617"/>
</dbReference>